<feature type="domain" description="Peptidase S11 D-alanyl-D-alanine carboxypeptidase A N-terminal" evidence="11">
    <location>
        <begin position="28"/>
        <end position="252"/>
    </location>
</feature>
<dbReference type="RefSeq" id="WP_142851868.1">
    <property type="nucleotide sequence ID" value="NZ_FXWW01000002.1"/>
</dbReference>
<evidence type="ECO:0000256" key="8">
    <source>
        <dbReference type="PIRSR" id="PIRSR618044-2"/>
    </source>
</evidence>
<evidence type="ECO:0000256" key="6">
    <source>
        <dbReference type="ARBA" id="ARBA00023316"/>
    </source>
</evidence>
<dbReference type="GO" id="GO:0008360">
    <property type="term" value="P:regulation of cell shape"/>
    <property type="evidence" value="ECO:0007669"/>
    <property type="project" value="UniProtKB-KW"/>
</dbReference>
<name>A0A545SZP4_9RHOB</name>
<feature type="active site" description="Proton acceptor" evidence="7">
    <location>
        <position position="62"/>
    </location>
</feature>
<evidence type="ECO:0000256" key="1">
    <source>
        <dbReference type="ARBA" id="ARBA00007164"/>
    </source>
</evidence>
<evidence type="ECO:0000313" key="13">
    <source>
        <dbReference type="Proteomes" id="UP000315816"/>
    </source>
</evidence>
<dbReference type="PROSITE" id="PS51257">
    <property type="entry name" value="PROKAR_LIPOPROTEIN"/>
    <property type="match status" value="1"/>
</dbReference>
<evidence type="ECO:0000256" key="3">
    <source>
        <dbReference type="ARBA" id="ARBA00022801"/>
    </source>
</evidence>
<dbReference type="SUPFAM" id="SSF56601">
    <property type="entry name" value="beta-lactamase/transpeptidase-like"/>
    <property type="match status" value="1"/>
</dbReference>
<proteinExistence type="inferred from homology"/>
<dbReference type="OrthoDB" id="9795979at2"/>
<organism evidence="12 13">
    <name type="scientific">Aliiroseovarius halocynthiae</name>
    <dbReference type="NCBI Taxonomy" id="985055"/>
    <lineage>
        <taxon>Bacteria</taxon>
        <taxon>Pseudomonadati</taxon>
        <taxon>Pseudomonadota</taxon>
        <taxon>Alphaproteobacteria</taxon>
        <taxon>Rhodobacterales</taxon>
        <taxon>Paracoccaceae</taxon>
        <taxon>Aliiroseovarius</taxon>
    </lineage>
</organism>
<reference evidence="12 13" key="1">
    <citation type="submission" date="2019-06" db="EMBL/GenBank/DDBJ databases">
        <title>A novel species of marine bacteria.</title>
        <authorList>
            <person name="Wang Y."/>
        </authorList>
    </citation>
    <scope>NUCLEOTIDE SEQUENCE [LARGE SCALE GENOMIC DNA]</scope>
    <source>
        <strain evidence="12 13">MA1-10</strain>
    </source>
</reference>
<dbReference type="PRINTS" id="PR00725">
    <property type="entry name" value="DADACBPTASE1"/>
</dbReference>
<dbReference type="GO" id="GO:0006508">
    <property type="term" value="P:proteolysis"/>
    <property type="evidence" value="ECO:0007669"/>
    <property type="project" value="InterPro"/>
</dbReference>
<evidence type="ECO:0000256" key="10">
    <source>
        <dbReference type="SAM" id="SignalP"/>
    </source>
</evidence>
<dbReference type="GO" id="GO:0009002">
    <property type="term" value="F:serine-type D-Ala-D-Ala carboxypeptidase activity"/>
    <property type="evidence" value="ECO:0007669"/>
    <property type="project" value="InterPro"/>
</dbReference>
<feature type="active site" description="Acyl-ester intermediate" evidence="7">
    <location>
        <position position="59"/>
    </location>
</feature>
<dbReference type="Proteomes" id="UP000315816">
    <property type="component" value="Unassembled WGS sequence"/>
</dbReference>
<sequence length="509" mass="54076">MTRLKQLAHFGLFLAVIGCLTVLAPARAQAAPYAAMVIDARTGKVLHARNADTRLHPASLTKMMTLYVAFEAIKHGEISADTVVTITGKASAEPPSKLGLRKGQKIKMRYLIRAAAVKSANDAATAIGIAISGSEAAFARRMNRTAKALGMTRTHFKNAHGLTESGHLSTARDMTTLGRHLFYDHPEYYNLFSRRSTHAGIKSVNNTNRRFLNSYKGADGIKTGFTNAAGFNLVASAERGQERIITTVFGGRSTASRNAKVAELMDLGFRRAPSRASVRKPTPPLYAGNVGGVSPAEPIEPGAAGKTIRLITAVKRSPRPAPRPVAAEEPVVDTQLASLTDSIKDAVAAAVSEETPTAPEAEAVALAPAIETTPVPAPAPAQPFGGEAAVTTAAMASPPPRPATIILASLDPADDPATAAPEIVTRMSTSGGRHYAINVGVLGTRYHAERRLLKTALREIDTLDEALRKVVKRSDGWHANFVSLTQEQADLACRRLNARNTRCKVLGPS</sequence>
<keyword evidence="6" id="KW-0961">Cell wall biogenesis/degradation</keyword>
<evidence type="ECO:0000256" key="9">
    <source>
        <dbReference type="RuleBase" id="RU004016"/>
    </source>
</evidence>
<keyword evidence="12" id="KW-0121">Carboxypeptidase</keyword>
<evidence type="ECO:0000313" key="12">
    <source>
        <dbReference type="EMBL" id="TQV70420.1"/>
    </source>
</evidence>
<feature type="chain" id="PRO_5021894760" evidence="10">
    <location>
        <begin position="31"/>
        <end position="509"/>
    </location>
</feature>
<evidence type="ECO:0000256" key="2">
    <source>
        <dbReference type="ARBA" id="ARBA00022729"/>
    </source>
</evidence>
<keyword evidence="2 10" id="KW-0732">Signal</keyword>
<feature type="signal peptide" evidence="10">
    <location>
        <begin position="1"/>
        <end position="30"/>
    </location>
</feature>
<dbReference type="Pfam" id="PF00768">
    <property type="entry name" value="Peptidase_S11"/>
    <property type="match status" value="1"/>
</dbReference>
<dbReference type="InterPro" id="IPR012338">
    <property type="entry name" value="Beta-lactam/transpept-like"/>
</dbReference>
<dbReference type="PANTHER" id="PTHR21581:SF6">
    <property type="entry name" value="TRAFFICKING PROTEIN PARTICLE COMPLEX SUBUNIT 12"/>
    <property type="match status" value="1"/>
</dbReference>
<keyword evidence="3" id="KW-0378">Hydrolase</keyword>
<keyword evidence="13" id="KW-1185">Reference proteome</keyword>
<evidence type="ECO:0000256" key="7">
    <source>
        <dbReference type="PIRSR" id="PIRSR618044-1"/>
    </source>
</evidence>
<evidence type="ECO:0000259" key="11">
    <source>
        <dbReference type="Pfam" id="PF00768"/>
    </source>
</evidence>
<dbReference type="AlphaFoldDB" id="A0A545SZP4"/>
<comment type="caution">
    <text evidence="12">The sequence shown here is derived from an EMBL/GenBank/DDBJ whole genome shotgun (WGS) entry which is preliminary data.</text>
</comment>
<protein>
    <submittedName>
        <fullName evidence="12">D-alanyl-D-alanine carboxypeptidase</fullName>
    </submittedName>
</protein>
<keyword evidence="12" id="KW-0645">Protease</keyword>
<evidence type="ECO:0000256" key="4">
    <source>
        <dbReference type="ARBA" id="ARBA00022960"/>
    </source>
</evidence>
<gene>
    <name evidence="12" type="ORF">FIL88_00505</name>
</gene>
<dbReference type="InterPro" id="IPR018044">
    <property type="entry name" value="Peptidase_S11"/>
</dbReference>
<feature type="active site" evidence="7">
    <location>
        <position position="119"/>
    </location>
</feature>
<dbReference type="PANTHER" id="PTHR21581">
    <property type="entry name" value="D-ALANYL-D-ALANINE CARBOXYPEPTIDASE"/>
    <property type="match status" value="1"/>
</dbReference>
<keyword evidence="4" id="KW-0133">Cell shape</keyword>
<comment type="similarity">
    <text evidence="1 9">Belongs to the peptidase S11 family.</text>
</comment>
<dbReference type="Gene3D" id="3.40.710.10">
    <property type="entry name" value="DD-peptidase/beta-lactamase superfamily"/>
    <property type="match status" value="1"/>
</dbReference>
<evidence type="ECO:0000256" key="5">
    <source>
        <dbReference type="ARBA" id="ARBA00022984"/>
    </source>
</evidence>
<dbReference type="GO" id="GO:0009252">
    <property type="term" value="P:peptidoglycan biosynthetic process"/>
    <property type="evidence" value="ECO:0007669"/>
    <property type="project" value="UniProtKB-KW"/>
</dbReference>
<dbReference type="InterPro" id="IPR001967">
    <property type="entry name" value="Peptidase_S11_N"/>
</dbReference>
<feature type="binding site" evidence="8">
    <location>
        <position position="222"/>
    </location>
    <ligand>
        <name>substrate</name>
    </ligand>
</feature>
<keyword evidence="5" id="KW-0573">Peptidoglycan synthesis</keyword>
<dbReference type="GO" id="GO:0071555">
    <property type="term" value="P:cell wall organization"/>
    <property type="evidence" value="ECO:0007669"/>
    <property type="project" value="UniProtKB-KW"/>
</dbReference>
<accession>A0A545SZP4</accession>
<dbReference type="EMBL" id="VICH01000001">
    <property type="protein sequence ID" value="TQV70420.1"/>
    <property type="molecule type" value="Genomic_DNA"/>
</dbReference>